<evidence type="ECO:0000313" key="3">
    <source>
        <dbReference type="Proteomes" id="UP000774130"/>
    </source>
</evidence>
<comment type="caution">
    <text evidence="2">The sequence shown here is derived from an EMBL/GenBank/DDBJ whole genome shotgun (WGS) entry which is preliminary data.</text>
</comment>
<keyword evidence="1" id="KW-0472">Membrane</keyword>
<dbReference type="NCBIfam" id="TIGR02327">
    <property type="entry name" value="int_mem_ywzB"/>
    <property type="match status" value="1"/>
</dbReference>
<dbReference type="RefSeq" id="WP_218324172.1">
    <property type="nucleotide sequence ID" value="NZ_JAHUZB010000001.1"/>
</dbReference>
<dbReference type="Pfam" id="PF06612">
    <property type="entry name" value="DUF1146"/>
    <property type="match status" value="1"/>
</dbReference>
<keyword evidence="1" id="KW-1133">Transmembrane helix</keyword>
<evidence type="ECO:0000313" key="2">
    <source>
        <dbReference type="EMBL" id="MBV7389100.1"/>
    </source>
</evidence>
<protein>
    <submittedName>
        <fullName evidence="2">DUF1146 family protein</fullName>
    </submittedName>
</protein>
<organism evidence="2 3">
    <name type="scientific">Enterococcus alishanensis</name>
    <dbReference type="NCBI Taxonomy" id="1303817"/>
    <lineage>
        <taxon>Bacteria</taxon>
        <taxon>Bacillati</taxon>
        <taxon>Bacillota</taxon>
        <taxon>Bacilli</taxon>
        <taxon>Lactobacillales</taxon>
        <taxon>Enterococcaceae</taxon>
        <taxon>Enterococcus</taxon>
    </lineage>
</organism>
<reference evidence="2 3" key="1">
    <citation type="submission" date="2021-06" db="EMBL/GenBank/DDBJ databases">
        <title>Enterococcus alishanensis sp. nov., a novel lactic acid bacterium isolated from fresh coffee beans.</title>
        <authorList>
            <person name="Chen Y.-S."/>
        </authorList>
    </citation>
    <scope>NUCLEOTIDE SEQUENCE [LARGE SCALE GENOMIC DNA]</scope>
    <source>
        <strain evidence="2 3">ALS3</strain>
    </source>
</reference>
<evidence type="ECO:0000256" key="1">
    <source>
        <dbReference type="SAM" id="Phobius"/>
    </source>
</evidence>
<feature type="transmembrane region" description="Helical" evidence="1">
    <location>
        <begin position="47"/>
        <end position="73"/>
    </location>
</feature>
<dbReference type="Proteomes" id="UP000774130">
    <property type="component" value="Unassembled WGS sequence"/>
</dbReference>
<dbReference type="EMBL" id="JAHUZB010000001">
    <property type="protein sequence ID" value="MBV7389100.1"/>
    <property type="molecule type" value="Genomic_DNA"/>
</dbReference>
<sequence length="77" mass="9028">MQVFGIDAMIRIVSHFAFIYLAFWALKSLRVENLFKAYHVQQVRMGIMMIAIALGFTCSNFFLEIIALCRNIFLTYR</sequence>
<proteinExistence type="predicted"/>
<feature type="transmembrane region" description="Helical" evidence="1">
    <location>
        <begin position="6"/>
        <end position="26"/>
    </location>
</feature>
<keyword evidence="1" id="KW-0812">Transmembrane</keyword>
<name>A0ABS6T7N2_9ENTE</name>
<dbReference type="InterPro" id="IPR009526">
    <property type="entry name" value="DUF1146"/>
</dbReference>
<keyword evidence="3" id="KW-1185">Reference proteome</keyword>
<gene>
    <name evidence="2" type="ORF">KUA55_00285</name>
</gene>
<accession>A0ABS6T7N2</accession>